<evidence type="ECO:0000256" key="2">
    <source>
        <dbReference type="SAM" id="MobiDB-lite"/>
    </source>
</evidence>
<dbReference type="Proteomes" id="UP000000768">
    <property type="component" value="Chromosome 3"/>
</dbReference>
<sequence>MGRHHHDDKHNKSEQAAGDWRKEEKHHKHMEQLAQLGAAAAGAYAVHEKHKAKKDPEHARSHRIKEEIAARVKNFGEISLKFREFRHHRRRQCGVRHPRAP</sequence>
<protein>
    <submittedName>
        <fullName evidence="3">Uncharacterized protein</fullName>
    </submittedName>
</protein>
<evidence type="ECO:0000256" key="1">
    <source>
        <dbReference type="ARBA" id="ARBA00007160"/>
    </source>
</evidence>
<keyword evidence="4" id="KW-1185">Reference proteome</keyword>
<proteinExistence type="inferred from homology"/>
<dbReference type="OrthoDB" id="1938795at2759"/>
<dbReference type="PANTHER" id="PTHR33801:SF12">
    <property type="entry name" value="OS01G0959100 PROTEIN"/>
    <property type="match status" value="1"/>
</dbReference>
<dbReference type="Gramene" id="KXG32467">
    <property type="protein sequence ID" value="KXG32467"/>
    <property type="gene ID" value="SORBI_3003G158500"/>
</dbReference>
<organism evidence="3 4">
    <name type="scientific">Sorghum bicolor</name>
    <name type="common">Sorghum</name>
    <name type="synonym">Sorghum vulgare</name>
    <dbReference type="NCBI Taxonomy" id="4558"/>
    <lineage>
        <taxon>Eukaryota</taxon>
        <taxon>Viridiplantae</taxon>
        <taxon>Streptophyta</taxon>
        <taxon>Embryophyta</taxon>
        <taxon>Tracheophyta</taxon>
        <taxon>Spermatophyta</taxon>
        <taxon>Magnoliopsida</taxon>
        <taxon>Liliopsida</taxon>
        <taxon>Poales</taxon>
        <taxon>Poaceae</taxon>
        <taxon>PACMAD clade</taxon>
        <taxon>Panicoideae</taxon>
        <taxon>Andropogonodae</taxon>
        <taxon>Andropogoneae</taxon>
        <taxon>Sorghinae</taxon>
        <taxon>Sorghum</taxon>
    </lineage>
</organism>
<dbReference type="InParanoid" id="A0A1B6Q3F6"/>
<dbReference type="Pfam" id="PF02496">
    <property type="entry name" value="ABA_WDS"/>
    <property type="match status" value="1"/>
</dbReference>
<dbReference type="eggNOG" id="ENOG502R75X">
    <property type="taxonomic scope" value="Eukaryota"/>
</dbReference>
<reference evidence="3 4" key="1">
    <citation type="journal article" date="2009" name="Nature">
        <title>The Sorghum bicolor genome and the diversification of grasses.</title>
        <authorList>
            <person name="Paterson A.H."/>
            <person name="Bowers J.E."/>
            <person name="Bruggmann R."/>
            <person name="Dubchak I."/>
            <person name="Grimwood J."/>
            <person name="Gundlach H."/>
            <person name="Haberer G."/>
            <person name="Hellsten U."/>
            <person name="Mitros T."/>
            <person name="Poliakov A."/>
            <person name="Schmutz J."/>
            <person name="Spannagl M."/>
            <person name="Tang H."/>
            <person name="Wang X."/>
            <person name="Wicker T."/>
            <person name="Bharti A.K."/>
            <person name="Chapman J."/>
            <person name="Feltus F.A."/>
            <person name="Gowik U."/>
            <person name="Grigoriev I.V."/>
            <person name="Lyons E."/>
            <person name="Maher C.A."/>
            <person name="Martis M."/>
            <person name="Narechania A."/>
            <person name="Otillar R.P."/>
            <person name="Penning B.W."/>
            <person name="Salamov A.A."/>
            <person name="Wang Y."/>
            <person name="Zhang L."/>
            <person name="Carpita N.C."/>
            <person name="Freeling M."/>
            <person name="Gingle A.R."/>
            <person name="Hash C.T."/>
            <person name="Keller B."/>
            <person name="Klein P."/>
            <person name="Kresovich S."/>
            <person name="McCann M.C."/>
            <person name="Ming R."/>
            <person name="Peterson D.G."/>
            <person name="Mehboob-ur-Rahman"/>
            <person name="Ware D."/>
            <person name="Westhoff P."/>
            <person name="Mayer K.F."/>
            <person name="Messing J."/>
            <person name="Rokhsar D.S."/>
        </authorList>
    </citation>
    <scope>NUCLEOTIDE SEQUENCE [LARGE SCALE GENOMIC DNA]</scope>
    <source>
        <strain evidence="4">cv. BTx623</strain>
    </source>
</reference>
<reference evidence="4" key="2">
    <citation type="journal article" date="2018" name="Plant J.">
        <title>The Sorghum bicolor reference genome: improved assembly, gene annotations, a transcriptome atlas, and signatures of genome organization.</title>
        <authorList>
            <person name="McCormick R.F."/>
            <person name="Truong S.K."/>
            <person name="Sreedasyam A."/>
            <person name="Jenkins J."/>
            <person name="Shu S."/>
            <person name="Sims D."/>
            <person name="Kennedy M."/>
            <person name="Amirebrahimi M."/>
            <person name="Weers B.D."/>
            <person name="McKinley B."/>
            <person name="Mattison A."/>
            <person name="Morishige D.T."/>
            <person name="Grimwood J."/>
            <person name="Schmutz J."/>
            <person name="Mullet J.E."/>
        </authorList>
    </citation>
    <scope>NUCLEOTIDE SEQUENCE [LARGE SCALE GENOMIC DNA]</scope>
    <source>
        <strain evidence="4">cv. BTx623</strain>
    </source>
</reference>
<evidence type="ECO:0000313" key="3">
    <source>
        <dbReference type="EMBL" id="KXG32467.1"/>
    </source>
</evidence>
<dbReference type="AlphaFoldDB" id="A0A1B6Q3F6"/>
<feature type="region of interest" description="Disordered" evidence="2">
    <location>
        <begin position="1"/>
        <end position="63"/>
    </location>
</feature>
<dbReference type="EMBL" id="CM000762">
    <property type="protein sequence ID" value="KXG32467.1"/>
    <property type="molecule type" value="Genomic_DNA"/>
</dbReference>
<comment type="similarity">
    <text evidence="1">Belongs to the abscisic acid and water stress-induced protein family.</text>
</comment>
<gene>
    <name evidence="3" type="ORF">SORBI_3003G158500</name>
</gene>
<dbReference type="PANTHER" id="PTHR33801">
    <property type="entry name" value="ABSCISIC STRESS-RIPENING PROTEIN 5"/>
    <property type="match status" value="1"/>
</dbReference>
<name>A0A1B6Q3F6_SORBI</name>
<feature type="compositionally biased region" description="Low complexity" evidence="2">
    <location>
        <begin position="32"/>
        <end position="43"/>
    </location>
</feature>
<evidence type="ECO:0000313" key="4">
    <source>
        <dbReference type="Proteomes" id="UP000000768"/>
    </source>
</evidence>
<feature type="compositionally biased region" description="Basic and acidic residues" evidence="2">
    <location>
        <begin position="54"/>
        <end position="63"/>
    </location>
</feature>
<dbReference type="InterPro" id="IPR003496">
    <property type="entry name" value="ABA_WDS"/>
</dbReference>
<feature type="compositionally biased region" description="Basic and acidic residues" evidence="2">
    <location>
        <begin position="8"/>
        <end position="23"/>
    </location>
</feature>
<accession>A0A1B6Q3F6</accession>
<dbReference type="STRING" id="4558.A0A1B6Q3F6"/>